<feature type="domain" description="DUF659" evidence="2">
    <location>
        <begin position="2"/>
        <end position="50"/>
    </location>
</feature>
<feature type="transmembrane region" description="Helical" evidence="1">
    <location>
        <begin position="62"/>
        <end position="81"/>
    </location>
</feature>
<keyword evidence="1" id="KW-0812">Transmembrane</keyword>
<organism evidence="3 4">
    <name type="scientific">Ensete ventricosum</name>
    <name type="common">Abyssinian banana</name>
    <name type="synonym">Musa ensete</name>
    <dbReference type="NCBI Taxonomy" id="4639"/>
    <lineage>
        <taxon>Eukaryota</taxon>
        <taxon>Viridiplantae</taxon>
        <taxon>Streptophyta</taxon>
        <taxon>Embryophyta</taxon>
        <taxon>Tracheophyta</taxon>
        <taxon>Spermatophyta</taxon>
        <taxon>Magnoliopsida</taxon>
        <taxon>Liliopsida</taxon>
        <taxon>Zingiberales</taxon>
        <taxon>Musaceae</taxon>
        <taxon>Ensete</taxon>
    </lineage>
</organism>
<evidence type="ECO:0000256" key="1">
    <source>
        <dbReference type="SAM" id="Phobius"/>
    </source>
</evidence>
<protein>
    <recommendedName>
        <fullName evidence="2">DUF659 domain-containing protein</fullName>
    </recommendedName>
</protein>
<proteinExistence type="predicted"/>
<sequence length="115" mass="14013">MICDSWTRPTRISIINFLVYCNKRVIFHKSDNAFNKIQDANYIENLIDTIRVGLQLMEKMKILFWTLCLIIKFIFNHHWVLKFLMQKYLNCEILRPRVTRFTINFITLKSIQQKR</sequence>
<dbReference type="EMBL" id="AMZH03008306">
    <property type="protein sequence ID" value="RRT59249.1"/>
    <property type="molecule type" value="Genomic_DNA"/>
</dbReference>
<name>A0A426Z5K3_ENSVE</name>
<evidence type="ECO:0000259" key="2">
    <source>
        <dbReference type="Pfam" id="PF04937"/>
    </source>
</evidence>
<dbReference type="Proteomes" id="UP000287651">
    <property type="component" value="Unassembled WGS sequence"/>
</dbReference>
<reference evidence="3 4" key="1">
    <citation type="journal article" date="2014" name="Agronomy (Basel)">
        <title>A Draft Genome Sequence for Ensete ventricosum, the Drought-Tolerant Tree Against Hunger.</title>
        <authorList>
            <person name="Harrison J."/>
            <person name="Moore K.A."/>
            <person name="Paszkiewicz K."/>
            <person name="Jones T."/>
            <person name="Grant M."/>
            <person name="Ambacheew D."/>
            <person name="Muzemil S."/>
            <person name="Studholme D.J."/>
        </authorList>
    </citation>
    <scope>NUCLEOTIDE SEQUENCE [LARGE SCALE GENOMIC DNA]</scope>
</reference>
<dbReference type="AlphaFoldDB" id="A0A426Z5K3"/>
<keyword evidence="1" id="KW-0472">Membrane</keyword>
<accession>A0A426Z5K3</accession>
<keyword evidence="1" id="KW-1133">Transmembrane helix</keyword>
<dbReference type="Pfam" id="PF04937">
    <property type="entry name" value="DUF659"/>
    <property type="match status" value="1"/>
</dbReference>
<evidence type="ECO:0000313" key="3">
    <source>
        <dbReference type="EMBL" id="RRT59249.1"/>
    </source>
</evidence>
<comment type="caution">
    <text evidence="3">The sequence shown here is derived from an EMBL/GenBank/DDBJ whole genome shotgun (WGS) entry which is preliminary data.</text>
</comment>
<dbReference type="InterPro" id="IPR007021">
    <property type="entry name" value="DUF659"/>
</dbReference>
<evidence type="ECO:0000313" key="4">
    <source>
        <dbReference type="Proteomes" id="UP000287651"/>
    </source>
</evidence>
<gene>
    <name evidence="3" type="ORF">B296_00029978</name>
</gene>